<proteinExistence type="predicted"/>
<accession>A0A7J6V6M8</accession>
<sequence length="238" mass="27548">MKPKGRTIWIQKKEGQVKGGKLDEMKEGTSTTSLKGNEPIAAMAKRPSCNEQQLICEGSPNTIQDEEWSEEDRKQILEMGSLHITSLLFILRPWKLFIEDEFSDLKTIPIWVLMKKFSMELWDDEGFGRVANTIGTPLFVDNLIESMARISYARVCVEIEKKCTYPDHAKVVLDTKKTFKIPFEYKWKPHRCTRDLFGHSEQNCLKRKLENKKKNGDKVWVQTGAMIVDEDEPVRGHE</sequence>
<dbReference type="AlphaFoldDB" id="A0A7J6V6M8"/>
<protein>
    <recommendedName>
        <fullName evidence="3">DUF4283 domain-containing protein</fullName>
    </recommendedName>
</protein>
<reference evidence="1 2" key="1">
    <citation type="submission" date="2020-06" db="EMBL/GenBank/DDBJ databases">
        <title>Transcriptomic and genomic resources for Thalictrum thalictroides and T. hernandezii: Facilitating candidate gene discovery in an emerging model plant lineage.</title>
        <authorList>
            <person name="Arias T."/>
            <person name="Riano-Pachon D.M."/>
            <person name="Di Stilio V.S."/>
        </authorList>
    </citation>
    <scope>NUCLEOTIDE SEQUENCE [LARGE SCALE GENOMIC DNA]</scope>
    <source>
        <strain evidence="2">cv. WT478/WT964</strain>
        <tissue evidence="1">Leaves</tissue>
    </source>
</reference>
<organism evidence="1 2">
    <name type="scientific">Thalictrum thalictroides</name>
    <name type="common">Rue-anemone</name>
    <name type="synonym">Anemone thalictroides</name>
    <dbReference type="NCBI Taxonomy" id="46969"/>
    <lineage>
        <taxon>Eukaryota</taxon>
        <taxon>Viridiplantae</taxon>
        <taxon>Streptophyta</taxon>
        <taxon>Embryophyta</taxon>
        <taxon>Tracheophyta</taxon>
        <taxon>Spermatophyta</taxon>
        <taxon>Magnoliopsida</taxon>
        <taxon>Ranunculales</taxon>
        <taxon>Ranunculaceae</taxon>
        <taxon>Thalictroideae</taxon>
        <taxon>Thalictrum</taxon>
    </lineage>
</organism>
<evidence type="ECO:0008006" key="3">
    <source>
        <dbReference type="Google" id="ProtNLM"/>
    </source>
</evidence>
<evidence type="ECO:0000313" key="1">
    <source>
        <dbReference type="EMBL" id="KAF5180774.1"/>
    </source>
</evidence>
<dbReference type="InterPro" id="IPR040256">
    <property type="entry name" value="At4g02000-like"/>
</dbReference>
<dbReference type="OrthoDB" id="1748435at2759"/>
<keyword evidence="2" id="KW-1185">Reference proteome</keyword>
<dbReference type="PANTHER" id="PTHR31286:SF165">
    <property type="entry name" value="DUF4283 DOMAIN-CONTAINING PROTEIN"/>
    <property type="match status" value="1"/>
</dbReference>
<gene>
    <name evidence="1" type="ORF">FRX31_029640</name>
</gene>
<dbReference type="EMBL" id="JABWDY010037006">
    <property type="protein sequence ID" value="KAF5180774.1"/>
    <property type="molecule type" value="Genomic_DNA"/>
</dbReference>
<dbReference type="Proteomes" id="UP000554482">
    <property type="component" value="Unassembled WGS sequence"/>
</dbReference>
<dbReference type="PANTHER" id="PTHR31286">
    <property type="entry name" value="GLYCINE-RICH CELL WALL STRUCTURAL PROTEIN 1.8-LIKE"/>
    <property type="match status" value="1"/>
</dbReference>
<comment type="caution">
    <text evidence="1">The sequence shown here is derived from an EMBL/GenBank/DDBJ whole genome shotgun (WGS) entry which is preliminary data.</text>
</comment>
<evidence type="ECO:0000313" key="2">
    <source>
        <dbReference type="Proteomes" id="UP000554482"/>
    </source>
</evidence>
<name>A0A7J6V6M8_THATH</name>